<keyword evidence="5" id="KW-1185">Reference proteome</keyword>
<dbReference type="PANTHER" id="PTHR34154:SF3">
    <property type="entry name" value="ALKALI-SENSITIVE LINKAGE PROTEIN 1"/>
    <property type="match status" value="1"/>
</dbReference>
<feature type="signal peptide" evidence="2">
    <location>
        <begin position="1"/>
        <end position="24"/>
    </location>
</feature>
<comment type="caution">
    <text evidence="4">The sequence shown here is derived from an EMBL/GenBank/DDBJ whole genome shotgun (WGS) entry which is preliminary data.</text>
</comment>
<evidence type="ECO:0000256" key="1">
    <source>
        <dbReference type="SAM" id="Phobius"/>
    </source>
</evidence>
<dbReference type="RefSeq" id="XP_028479266.1">
    <property type="nucleotide sequence ID" value="XM_028620294.1"/>
</dbReference>
<dbReference type="SUPFAM" id="SSF51445">
    <property type="entry name" value="(Trans)glycosidases"/>
    <property type="match status" value="1"/>
</dbReference>
<dbReference type="InterPro" id="IPR017853">
    <property type="entry name" value="GH"/>
</dbReference>
<dbReference type="Pfam" id="PF11790">
    <property type="entry name" value="Glyco_hydro_cc"/>
    <property type="match status" value="1"/>
</dbReference>
<dbReference type="Proteomes" id="UP000279236">
    <property type="component" value="Unassembled WGS sequence"/>
</dbReference>
<feature type="chain" id="PRO_5019406639" description="Asl1-like glycosyl hydrolase catalytic domain-containing protein" evidence="2">
    <location>
        <begin position="25"/>
        <end position="328"/>
    </location>
</feature>
<feature type="domain" description="Asl1-like glycosyl hydrolase catalytic" evidence="3">
    <location>
        <begin position="32"/>
        <end position="286"/>
    </location>
</feature>
<dbReference type="GeneID" id="39589280"/>
<reference evidence="4 5" key="1">
    <citation type="submission" date="2018-11" db="EMBL/GenBank/DDBJ databases">
        <title>Genome sequence of Apiotrichum porosum DSM 27194.</title>
        <authorList>
            <person name="Aliyu H."/>
            <person name="Gorte O."/>
            <person name="Ochsenreither K."/>
        </authorList>
    </citation>
    <scope>NUCLEOTIDE SEQUENCE [LARGE SCALE GENOMIC DNA]</scope>
    <source>
        <strain evidence="4 5">DSM 27194</strain>
    </source>
</reference>
<gene>
    <name evidence="4" type="ORF">EHS24_004737</name>
</gene>
<feature type="transmembrane region" description="Helical" evidence="1">
    <location>
        <begin position="303"/>
        <end position="325"/>
    </location>
</feature>
<name>A0A427Y5W4_9TREE</name>
<dbReference type="PANTHER" id="PTHR34154">
    <property type="entry name" value="ALKALI-SENSITIVE LINKAGE PROTEIN 1"/>
    <property type="match status" value="1"/>
</dbReference>
<dbReference type="GO" id="GO:0009277">
    <property type="term" value="C:fungal-type cell wall"/>
    <property type="evidence" value="ECO:0007669"/>
    <property type="project" value="TreeGrafter"/>
</dbReference>
<evidence type="ECO:0000313" key="5">
    <source>
        <dbReference type="Proteomes" id="UP000279236"/>
    </source>
</evidence>
<evidence type="ECO:0000256" key="2">
    <source>
        <dbReference type="SAM" id="SignalP"/>
    </source>
</evidence>
<dbReference type="InterPro" id="IPR053183">
    <property type="entry name" value="ASL1"/>
</dbReference>
<protein>
    <recommendedName>
        <fullName evidence="3">Asl1-like glycosyl hydrolase catalytic domain-containing protein</fullName>
    </recommendedName>
</protein>
<keyword evidence="1" id="KW-0812">Transmembrane</keyword>
<keyword evidence="2" id="KW-0732">Signal</keyword>
<dbReference type="AlphaFoldDB" id="A0A427Y5W4"/>
<dbReference type="GO" id="GO:0071966">
    <property type="term" value="P:fungal-type cell wall polysaccharide metabolic process"/>
    <property type="evidence" value="ECO:0007669"/>
    <property type="project" value="TreeGrafter"/>
</dbReference>
<evidence type="ECO:0000259" key="3">
    <source>
        <dbReference type="Pfam" id="PF11790"/>
    </source>
</evidence>
<proteinExistence type="predicted"/>
<sequence>MTAPSPRVALVLALTLLLATPAVGSATSAKRGLAWANGKWVPMDAFDTSNTSITSYYTWTPTPVSGAPFKFIPMLWGCDADHISEFQSALANNFSGADLTDDKVILGFNEPDIDSQSNCTPALAASVWQEYLEPLKKKGYRLGSPAVTAGQWGKAWLLEFYEECGGGCNPDFQAVHWYDMTVDNFKSVLVGYYDAFQLPMWVTEYAVQNFSDNQHGTDGNAQATQAQINSFMTTTLSWMDNQSWIERYFWFGAMYEMQGVNDYNCLFKLADNVSRTGALSALGKMYLDDPTGISYASGAASRLLLPVAAADLLPITAAIVVALLYSSL</sequence>
<dbReference type="EMBL" id="RSCE01000002">
    <property type="protein sequence ID" value="RSH86481.1"/>
    <property type="molecule type" value="Genomic_DNA"/>
</dbReference>
<dbReference type="InterPro" id="IPR024655">
    <property type="entry name" value="Asl1_glyco_hydro_catalytic"/>
</dbReference>
<dbReference type="STRING" id="105984.A0A427Y5W4"/>
<keyword evidence="1" id="KW-1133">Transmembrane helix</keyword>
<dbReference type="OrthoDB" id="5959761at2759"/>
<accession>A0A427Y5W4</accession>
<evidence type="ECO:0000313" key="4">
    <source>
        <dbReference type="EMBL" id="RSH86481.1"/>
    </source>
</evidence>
<dbReference type="Gene3D" id="3.20.20.80">
    <property type="entry name" value="Glycosidases"/>
    <property type="match status" value="1"/>
</dbReference>
<organism evidence="4 5">
    <name type="scientific">Apiotrichum porosum</name>
    <dbReference type="NCBI Taxonomy" id="105984"/>
    <lineage>
        <taxon>Eukaryota</taxon>
        <taxon>Fungi</taxon>
        <taxon>Dikarya</taxon>
        <taxon>Basidiomycota</taxon>
        <taxon>Agaricomycotina</taxon>
        <taxon>Tremellomycetes</taxon>
        <taxon>Trichosporonales</taxon>
        <taxon>Trichosporonaceae</taxon>
        <taxon>Apiotrichum</taxon>
    </lineage>
</organism>
<keyword evidence="1" id="KW-0472">Membrane</keyword>